<dbReference type="GO" id="GO:0003796">
    <property type="term" value="F:lysozyme activity"/>
    <property type="evidence" value="ECO:0007669"/>
    <property type="project" value="InterPro"/>
</dbReference>
<dbReference type="GO" id="GO:0009253">
    <property type="term" value="P:peptidoglycan catabolic process"/>
    <property type="evidence" value="ECO:0007669"/>
    <property type="project" value="InterPro"/>
</dbReference>
<dbReference type="STRING" id="1367847.JCM7686_2445"/>
<protein>
    <submittedName>
        <fullName evidence="5">Glycoside hydrolase</fullName>
    </submittedName>
</protein>
<dbReference type="HOGENOM" id="CLU_044973_6_0_5"/>
<evidence type="ECO:0000256" key="4">
    <source>
        <dbReference type="SAM" id="SignalP"/>
    </source>
</evidence>
<keyword evidence="4" id="KW-0732">Signal</keyword>
<dbReference type="InterPro" id="IPR018077">
    <property type="entry name" value="Glyco_hydro_fam25_subgr"/>
</dbReference>
<keyword evidence="6" id="KW-1185">Reference proteome</keyword>
<gene>
    <name evidence="5" type="ORF">JCM7686_2445</name>
</gene>
<dbReference type="KEGG" id="pami:JCM7686_2445"/>
<dbReference type="InterPro" id="IPR002053">
    <property type="entry name" value="Glyco_hydro_25"/>
</dbReference>
<evidence type="ECO:0000256" key="1">
    <source>
        <dbReference type="ARBA" id="ARBA00010646"/>
    </source>
</evidence>
<name>S5YDI6_PARAH</name>
<comment type="similarity">
    <text evidence="1">Belongs to the glycosyl hydrolase 25 family.</text>
</comment>
<dbReference type="Proteomes" id="UP000015480">
    <property type="component" value="Chromosome"/>
</dbReference>
<evidence type="ECO:0000313" key="6">
    <source>
        <dbReference type="Proteomes" id="UP000015480"/>
    </source>
</evidence>
<dbReference type="OrthoDB" id="9798192at2"/>
<dbReference type="Pfam" id="PF01183">
    <property type="entry name" value="Glyco_hydro_25"/>
    <property type="match status" value="1"/>
</dbReference>
<proteinExistence type="inferred from homology"/>
<evidence type="ECO:0000313" key="5">
    <source>
        <dbReference type="EMBL" id="AGT09513.1"/>
    </source>
</evidence>
<reference evidence="5 6" key="1">
    <citation type="journal article" date="2014" name="BMC Genomics">
        <title>Architecture and functions of a multipartite genome of the methylotrophic bacterium Paracoccus aminophilus JCM 7686, containing primary and secondary chromids.</title>
        <authorList>
            <person name="Dziewit L."/>
            <person name="Czarnecki J."/>
            <person name="Wibberg D."/>
            <person name="Radlinska M."/>
            <person name="Mrozek P."/>
            <person name="Szymczak M."/>
            <person name="Schluter A."/>
            <person name="Puhler A."/>
            <person name="Bartosik D."/>
        </authorList>
    </citation>
    <scope>NUCLEOTIDE SEQUENCE [LARGE SCALE GENOMIC DNA]</scope>
    <source>
        <strain evidence="5">JCM 7686</strain>
    </source>
</reference>
<dbReference type="PROSITE" id="PS51257">
    <property type="entry name" value="PROKAR_LIPOPROTEIN"/>
    <property type="match status" value="1"/>
</dbReference>
<dbReference type="SMART" id="SM00641">
    <property type="entry name" value="Glyco_25"/>
    <property type="match status" value="1"/>
</dbReference>
<dbReference type="Gene3D" id="3.20.20.80">
    <property type="entry name" value="Glycosidases"/>
    <property type="match status" value="1"/>
</dbReference>
<feature type="chain" id="PRO_5004534870" evidence="4">
    <location>
        <begin position="21"/>
        <end position="267"/>
    </location>
</feature>
<dbReference type="InterPro" id="IPR017853">
    <property type="entry name" value="GH"/>
</dbReference>
<dbReference type="PATRIC" id="fig|1367847.3.peg.2447"/>
<dbReference type="CDD" id="cd06413">
    <property type="entry name" value="GH25_muramidase_1"/>
    <property type="match status" value="1"/>
</dbReference>
<dbReference type="GO" id="GO:0016052">
    <property type="term" value="P:carbohydrate catabolic process"/>
    <property type="evidence" value="ECO:0007669"/>
    <property type="project" value="TreeGrafter"/>
</dbReference>
<dbReference type="PANTHER" id="PTHR34135:SF2">
    <property type="entry name" value="LYSOZYME"/>
    <property type="match status" value="1"/>
</dbReference>
<dbReference type="AlphaFoldDB" id="S5YDI6"/>
<dbReference type="PROSITE" id="PS51904">
    <property type="entry name" value="GLYCOSYL_HYDROL_F25_2"/>
    <property type="match status" value="1"/>
</dbReference>
<evidence type="ECO:0000256" key="2">
    <source>
        <dbReference type="ARBA" id="ARBA00022801"/>
    </source>
</evidence>
<dbReference type="eggNOG" id="COG3757">
    <property type="taxonomic scope" value="Bacteria"/>
</dbReference>
<accession>S5YDI6</accession>
<evidence type="ECO:0000256" key="3">
    <source>
        <dbReference type="ARBA" id="ARBA00023295"/>
    </source>
</evidence>
<dbReference type="PANTHER" id="PTHR34135">
    <property type="entry name" value="LYSOZYME"/>
    <property type="match status" value="1"/>
</dbReference>
<dbReference type="EMBL" id="CP006650">
    <property type="protein sequence ID" value="AGT09513.1"/>
    <property type="molecule type" value="Genomic_DNA"/>
</dbReference>
<keyword evidence="2 5" id="KW-0378">Hydrolase</keyword>
<dbReference type="GO" id="GO:0016998">
    <property type="term" value="P:cell wall macromolecule catabolic process"/>
    <property type="evidence" value="ECO:0007669"/>
    <property type="project" value="InterPro"/>
</dbReference>
<sequence>MKILGRILAVLLVVAAAACARNPGAIHRGGGYGGGYVGGTVPALGDAAPHLWKGGHPYNHEVHGMDISRYQGNIDWRAARQAGISFAFIKATEGGDHSDPAFRRYWQEAGAAGVPRGAYHYYYFCRSGAEQAAWYIANVPRERGALPPVVDLEWTHKSQTCRYKPSPEEVRREASSFINLLHSYYGQRPIIYTTVDFYHDNNLGRVDAEFWLRSVAAHPSEIYPGQRWSFWQYTGTGLVPGIEGRVDLNAFAGNRGQWQQWLNRRSQ</sequence>
<keyword evidence="3" id="KW-0326">Glycosidase</keyword>
<dbReference type="SUPFAM" id="SSF51445">
    <property type="entry name" value="(Trans)glycosidases"/>
    <property type="match status" value="1"/>
</dbReference>
<dbReference type="RefSeq" id="WP_020951151.1">
    <property type="nucleotide sequence ID" value="NC_022041.1"/>
</dbReference>
<feature type="signal peptide" evidence="4">
    <location>
        <begin position="1"/>
        <end position="20"/>
    </location>
</feature>
<organism evidence="5 6">
    <name type="scientific">Paracoccus aminophilus JCM 7686</name>
    <dbReference type="NCBI Taxonomy" id="1367847"/>
    <lineage>
        <taxon>Bacteria</taxon>
        <taxon>Pseudomonadati</taxon>
        <taxon>Pseudomonadota</taxon>
        <taxon>Alphaproteobacteria</taxon>
        <taxon>Rhodobacterales</taxon>
        <taxon>Paracoccaceae</taxon>
        <taxon>Paracoccus</taxon>
    </lineage>
</organism>